<sequence length="673" mass="71067">MEIFGLSPTLFWTAVFVISTFGLYIAIAIWARAGTTNDFYVAGHDVHPVFNGMATAADWMSAASFLSMAGLIAFMGYDGSVFLMGWTGGYVLLALLLAPYLRKFGKFTVPDFVGDRYYSQTARIVAVICALFISFTYIAGQMRGVGIAFTNFLNVPIEVGVIIGAIIVLFYATLGGMKGITYTQVAQYCVLIFAFMVPAIFLSLQITGSPIPQLGFVGNAQDGTPLLQNLDRTLVDLGFQPYTEGAKAKIDVFAITLALMVGTAGLPHVIIRFFTVPKASDARKSAGWALVFIAILYTTAPAVAVFARSNFIETVNESDYSIDVRRGEALSADMGEDATPQWFYNWERAGLLGFTDKNADGRIQYRADEETNEVTTLDRDIFVLANPEIGNLPAWVIGLVVAGGLAAALSTAAGLLMVISSAVSHDLCRKVLFKRMSDGQELLVARLAAVGAVLIAIYAGINPPGFVAAVVAFAFGLAAASFFPAIFLGIFWKRMNKEGAIAGMSTGLVVTGLYIIHYKIGFGSAVIGALALLAAISCAVIYFGTRERIDGTKGSLAFAGIAGVLALAGIAGFAGLLPSLAIGDPASWFLGISPEGFGAVGMAISFAVSIAVALITAAPPQDVQDLVEDIRIPSIRTHVEHGPKTAHAPAPAKQEPRPETGGAKPPGRPAGGQ</sequence>
<dbReference type="NCBIfam" id="TIGR03648">
    <property type="entry name" value="Na_symport_lg"/>
    <property type="match status" value="1"/>
</dbReference>
<keyword evidence="11" id="KW-1185">Reference proteome</keyword>
<dbReference type="PROSITE" id="PS50283">
    <property type="entry name" value="NA_SOLUT_SYMP_3"/>
    <property type="match status" value="1"/>
</dbReference>
<feature type="transmembrane region" description="Helical" evidence="9">
    <location>
        <begin position="83"/>
        <end position="101"/>
    </location>
</feature>
<evidence type="ECO:0000256" key="9">
    <source>
        <dbReference type="SAM" id="Phobius"/>
    </source>
</evidence>
<evidence type="ECO:0000256" key="2">
    <source>
        <dbReference type="ARBA" id="ARBA00006434"/>
    </source>
</evidence>
<feature type="region of interest" description="Disordered" evidence="8">
    <location>
        <begin position="637"/>
        <end position="673"/>
    </location>
</feature>
<dbReference type="Pfam" id="PF00474">
    <property type="entry name" value="SSF"/>
    <property type="match status" value="2"/>
</dbReference>
<dbReference type="InterPro" id="IPR001734">
    <property type="entry name" value="Na/solute_symporter"/>
</dbReference>
<dbReference type="GO" id="GO:0022857">
    <property type="term" value="F:transmembrane transporter activity"/>
    <property type="evidence" value="ECO:0007669"/>
    <property type="project" value="InterPro"/>
</dbReference>
<dbReference type="InterPro" id="IPR038377">
    <property type="entry name" value="Na/Glc_symporter_sf"/>
</dbReference>
<feature type="transmembrane region" description="Helical" evidence="9">
    <location>
        <begin position="522"/>
        <end position="544"/>
    </location>
</feature>
<dbReference type="Gene3D" id="1.20.1730.10">
    <property type="entry name" value="Sodium/glucose cotransporter"/>
    <property type="match status" value="1"/>
</dbReference>
<feature type="transmembrane region" description="Helical" evidence="9">
    <location>
        <begin position="59"/>
        <end position="77"/>
    </location>
</feature>
<accession>A0A4S2H3E8</accession>
<feature type="transmembrane region" description="Helical" evidence="9">
    <location>
        <begin position="12"/>
        <end position="31"/>
    </location>
</feature>
<dbReference type="Proteomes" id="UP000308054">
    <property type="component" value="Unassembled WGS sequence"/>
</dbReference>
<keyword evidence="3" id="KW-0813">Transport</keyword>
<dbReference type="CDD" id="cd11480">
    <property type="entry name" value="SLC5sbd_u4"/>
    <property type="match status" value="1"/>
</dbReference>
<dbReference type="InterPro" id="IPR019899">
    <property type="entry name" value="Na/solute_symporter_VC_2705"/>
</dbReference>
<dbReference type="EMBL" id="SRXW01000001">
    <property type="protein sequence ID" value="TGY90160.1"/>
    <property type="molecule type" value="Genomic_DNA"/>
</dbReference>
<evidence type="ECO:0000256" key="3">
    <source>
        <dbReference type="ARBA" id="ARBA00022448"/>
    </source>
</evidence>
<dbReference type="OrthoDB" id="9764416at2"/>
<feature type="transmembrane region" description="Helical" evidence="9">
    <location>
        <begin position="443"/>
        <end position="461"/>
    </location>
</feature>
<evidence type="ECO:0000313" key="10">
    <source>
        <dbReference type="EMBL" id="TGY90160.1"/>
    </source>
</evidence>
<dbReference type="GO" id="GO:0005886">
    <property type="term" value="C:plasma membrane"/>
    <property type="evidence" value="ECO:0007669"/>
    <property type="project" value="TreeGrafter"/>
</dbReference>
<keyword evidence="6 9" id="KW-0472">Membrane</keyword>
<comment type="similarity">
    <text evidence="2 7">Belongs to the sodium:solute symporter (SSF) (TC 2.A.21) family.</text>
</comment>
<dbReference type="RefSeq" id="WP_135994658.1">
    <property type="nucleotide sequence ID" value="NZ_CP071057.1"/>
</dbReference>
<evidence type="ECO:0000256" key="8">
    <source>
        <dbReference type="SAM" id="MobiDB-lite"/>
    </source>
</evidence>
<protein>
    <submittedName>
        <fullName evidence="10">Cation acetate symporter</fullName>
    </submittedName>
</protein>
<feature type="transmembrane region" description="Helical" evidence="9">
    <location>
        <begin position="185"/>
        <end position="206"/>
    </location>
</feature>
<feature type="transmembrane region" description="Helical" evidence="9">
    <location>
        <begin position="394"/>
        <end position="423"/>
    </location>
</feature>
<dbReference type="PANTHER" id="PTHR48086">
    <property type="entry name" value="SODIUM/PROLINE SYMPORTER-RELATED"/>
    <property type="match status" value="1"/>
</dbReference>
<feature type="transmembrane region" description="Helical" evidence="9">
    <location>
        <begin position="499"/>
        <end position="516"/>
    </location>
</feature>
<evidence type="ECO:0000256" key="7">
    <source>
        <dbReference type="RuleBase" id="RU362091"/>
    </source>
</evidence>
<evidence type="ECO:0000256" key="5">
    <source>
        <dbReference type="ARBA" id="ARBA00022989"/>
    </source>
</evidence>
<dbReference type="InterPro" id="IPR050277">
    <property type="entry name" value="Sodium:Solute_Symporter"/>
</dbReference>
<feature type="transmembrane region" description="Helical" evidence="9">
    <location>
        <begin position="122"/>
        <end position="140"/>
    </location>
</feature>
<feature type="transmembrane region" description="Helical" evidence="9">
    <location>
        <begin position="152"/>
        <end position="173"/>
    </location>
</feature>
<feature type="transmembrane region" description="Helical" evidence="9">
    <location>
        <begin position="252"/>
        <end position="274"/>
    </location>
</feature>
<evidence type="ECO:0000313" key="11">
    <source>
        <dbReference type="Proteomes" id="UP000308054"/>
    </source>
</evidence>
<organism evidence="10 11">
    <name type="scientific">Marinicauda algicola</name>
    <dbReference type="NCBI Taxonomy" id="2029849"/>
    <lineage>
        <taxon>Bacteria</taxon>
        <taxon>Pseudomonadati</taxon>
        <taxon>Pseudomonadota</taxon>
        <taxon>Alphaproteobacteria</taxon>
        <taxon>Maricaulales</taxon>
        <taxon>Maricaulaceae</taxon>
        <taxon>Marinicauda</taxon>
    </lineage>
</organism>
<evidence type="ECO:0000256" key="1">
    <source>
        <dbReference type="ARBA" id="ARBA00004141"/>
    </source>
</evidence>
<feature type="transmembrane region" description="Helical" evidence="9">
    <location>
        <begin position="556"/>
        <end position="577"/>
    </location>
</feature>
<feature type="transmembrane region" description="Helical" evidence="9">
    <location>
        <begin position="597"/>
        <end position="618"/>
    </location>
</feature>
<gene>
    <name evidence="10" type="ORF">E5163_03265</name>
</gene>
<evidence type="ECO:0000256" key="4">
    <source>
        <dbReference type="ARBA" id="ARBA00022692"/>
    </source>
</evidence>
<feature type="transmembrane region" description="Helical" evidence="9">
    <location>
        <begin position="286"/>
        <end position="307"/>
    </location>
</feature>
<keyword evidence="4 9" id="KW-0812">Transmembrane</keyword>
<proteinExistence type="inferred from homology"/>
<keyword evidence="5 9" id="KW-1133">Transmembrane helix</keyword>
<reference evidence="10 11" key="1">
    <citation type="journal article" date="2017" name="Int. J. Syst. Evol. Microbiol.">
        <title>Marinicauda algicola sp. nov., isolated from a marine red alga Rhodosorus marinus.</title>
        <authorList>
            <person name="Jeong S.E."/>
            <person name="Jeon S.H."/>
            <person name="Chun B.H."/>
            <person name="Kim D.W."/>
            <person name="Jeon C.O."/>
        </authorList>
    </citation>
    <scope>NUCLEOTIDE SEQUENCE [LARGE SCALE GENOMIC DNA]</scope>
    <source>
        <strain evidence="10 11">JCM 31718</strain>
    </source>
</reference>
<comment type="caution">
    <text evidence="10">The sequence shown here is derived from an EMBL/GenBank/DDBJ whole genome shotgun (WGS) entry which is preliminary data.</text>
</comment>
<feature type="transmembrane region" description="Helical" evidence="9">
    <location>
        <begin position="467"/>
        <end position="492"/>
    </location>
</feature>
<evidence type="ECO:0000256" key="6">
    <source>
        <dbReference type="ARBA" id="ARBA00023136"/>
    </source>
</evidence>
<dbReference type="PANTHER" id="PTHR48086:SF5">
    <property type="entry name" value="NA(+):SOLUTE SYMPORTER (SSF FAMILY)"/>
    <property type="match status" value="1"/>
</dbReference>
<name>A0A4S2H3E8_9PROT</name>
<dbReference type="AlphaFoldDB" id="A0A4S2H3E8"/>
<comment type="subcellular location">
    <subcellularLocation>
        <location evidence="1">Membrane</location>
        <topology evidence="1">Multi-pass membrane protein</topology>
    </subcellularLocation>
</comment>